<evidence type="ECO:0000256" key="6">
    <source>
        <dbReference type="ARBA" id="ARBA00022660"/>
    </source>
</evidence>
<evidence type="ECO:0000256" key="7">
    <source>
        <dbReference type="ARBA" id="ARBA00022692"/>
    </source>
</evidence>
<evidence type="ECO:0000256" key="2">
    <source>
        <dbReference type="ARBA" id="ARBA00004298"/>
    </source>
</evidence>
<reference evidence="13 14" key="1">
    <citation type="journal article" date="2015" name="Fungal Genet. Biol.">
        <title>Evolution of novel wood decay mechanisms in Agaricales revealed by the genome sequences of Fistulina hepatica and Cylindrobasidium torrendii.</title>
        <authorList>
            <person name="Floudas D."/>
            <person name="Held B.W."/>
            <person name="Riley R."/>
            <person name="Nagy L.G."/>
            <person name="Koehler G."/>
            <person name="Ransdell A.S."/>
            <person name="Younus H."/>
            <person name="Chow J."/>
            <person name="Chiniquy J."/>
            <person name="Lipzen A."/>
            <person name="Tritt A."/>
            <person name="Sun H."/>
            <person name="Haridas S."/>
            <person name="LaButti K."/>
            <person name="Ohm R.A."/>
            <person name="Kues U."/>
            <person name="Blanchette R.A."/>
            <person name="Grigoriev I.V."/>
            <person name="Minto R.E."/>
            <person name="Hibbett D.S."/>
        </authorList>
    </citation>
    <scope>NUCLEOTIDE SEQUENCE [LARGE SCALE GENOMIC DNA]</scope>
    <source>
        <strain evidence="13 14">ATCC 64428</strain>
    </source>
</reference>
<keyword evidence="7" id="KW-0812">Transmembrane</keyword>
<comment type="subcellular location">
    <subcellularLocation>
        <location evidence="2">Mitochondrion inner membrane</location>
        <topology evidence="2">Single-pass membrane protein</topology>
        <orientation evidence="2">Matrix side</orientation>
    </subcellularLocation>
</comment>
<evidence type="ECO:0000313" key="13">
    <source>
        <dbReference type="EMBL" id="KIY51653.1"/>
    </source>
</evidence>
<organism evidence="13 14">
    <name type="scientific">Fistulina hepatica ATCC 64428</name>
    <dbReference type="NCBI Taxonomy" id="1128425"/>
    <lineage>
        <taxon>Eukaryota</taxon>
        <taxon>Fungi</taxon>
        <taxon>Dikarya</taxon>
        <taxon>Basidiomycota</taxon>
        <taxon>Agaricomycotina</taxon>
        <taxon>Agaricomycetes</taxon>
        <taxon>Agaricomycetidae</taxon>
        <taxon>Agaricales</taxon>
        <taxon>Fistulinaceae</taxon>
        <taxon>Fistulina</taxon>
    </lineage>
</organism>
<evidence type="ECO:0000256" key="9">
    <source>
        <dbReference type="ARBA" id="ARBA00022982"/>
    </source>
</evidence>
<accession>A0A0D7ALI9</accession>
<proteinExistence type="inferred from homology"/>
<dbReference type="Proteomes" id="UP000054144">
    <property type="component" value="Unassembled WGS sequence"/>
</dbReference>
<keyword evidence="6" id="KW-0679">Respiratory chain</keyword>
<evidence type="ECO:0000256" key="4">
    <source>
        <dbReference type="ARBA" id="ARBA00016392"/>
    </source>
</evidence>
<dbReference type="Pfam" id="PF15879">
    <property type="entry name" value="MWFE"/>
    <property type="match status" value="1"/>
</dbReference>
<keyword evidence="9" id="KW-0249">Electron transport</keyword>
<keyword evidence="11" id="KW-0496">Mitochondrion</keyword>
<sequence>MPVPWEALLPCAILTAMFGVAGNLIHNSARFQNQGKNPRYNLDKWDEMMMTRDERLTGHPRGQATDPVAPPAFATNSVWTVERAS</sequence>
<evidence type="ECO:0000313" key="14">
    <source>
        <dbReference type="Proteomes" id="UP000054144"/>
    </source>
</evidence>
<evidence type="ECO:0000256" key="11">
    <source>
        <dbReference type="ARBA" id="ARBA00023128"/>
    </source>
</evidence>
<dbReference type="AlphaFoldDB" id="A0A0D7ALI9"/>
<dbReference type="PANTHER" id="PTHR17098:SF2">
    <property type="entry name" value="NADH DEHYDROGENASE [UBIQUINONE] 1 ALPHA SUBCOMPLEX SUBUNIT 1"/>
    <property type="match status" value="1"/>
</dbReference>
<comment type="function">
    <text evidence="1">Accessory subunit of the mitochondrial membrane respiratory chain NADH dehydrogenase (Complex I), that is believed not to be involved in catalysis. Complex I functions in the transfer of electrons from NADH to the respiratory chain. The immediate electron acceptor for the enzyme is believed to be ubiquinone.</text>
</comment>
<protein>
    <recommendedName>
        <fullName evidence="4">NADH dehydrogenase [ubiquinone] 1 alpha subcomplex subunit 1</fullName>
    </recommendedName>
</protein>
<evidence type="ECO:0000256" key="8">
    <source>
        <dbReference type="ARBA" id="ARBA00022792"/>
    </source>
</evidence>
<keyword evidence="12" id="KW-0472">Membrane</keyword>
<comment type="similarity">
    <text evidence="3">Belongs to the complex I NDUFA1 subunit family.</text>
</comment>
<keyword evidence="10" id="KW-1133">Transmembrane helix</keyword>
<dbReference type="PANTHER" id="PTHR17098">
    <property type="entry name" value="NADH-UBIQUINONE OXIDOREDUCTASE MWFE SUBUNIT"/>
    <property type="match status" value="1"/>
</dbReference>
<evidence type="ECO:0000256" key="3">
    <source>
        <dbReference type="ARBA" id="ARBA00009960"/>
    </source>
</evidence>
<keyword evidence="14" id="KW-1185">Reference proteome</keyword>
<name>A0A0D7ALI9_9AGAR</name>
<gene>
    <name evidence="13" type="ORF">FISHEDRAFT_36845</name>
</gene>
<evidence type="ECO:0000256" key="1">
    <source>
        <dbReference type="ARBA" id="ARBA00003195"/>
    </source>
</evidence>
<evidence type="ECO:0000256" key="12">
    <source>
        <dbReference type="ARBA" id="ARBA00023136"/>
    </source>
</evidence>
<evidence type="ECO:0000256" key="10">
    <source>
        <dbReference type="ARBA" id="ARBA00022989"/>
    </source>
</evidence>
<dbReference type="InterPro" id="IPR017384">
    <property type="entry name" value="NADH_Ub_cplx-1_asu_su-1"/>
</dbReference>
<keyword evidence="5" id="KW-0813">Transport</keyword>
<dbReference type="GO" id="GO:0005743">
    <property type="term" value="C:mitochondrial inner membrane"/>
    <property type="evidence" value="ECO:0007669"/>
    <property type="project" value="UniProtKB-SubCell"/>
</dbReference>
<keyword evidence="8" id="KW-0999">Mitochondrion inner membrane</keyword>
<evidence type="ECO:0000256" key="5">
    <source>
        <dbReference type="ARBA" id="ARBA00022448"/>
    </source>
</evidence>
<dbReference type="EMBL" id="KN881649">
    <property type="protein sequence ID" value="KIY51653.1"/>
    <property type="molecule type" value="Genomic_DNA"/>
</dbReference>
<dbReference type="OrthoDB" id="1920692at2759"/>